<evidence type="ECO:0000256" key="8">
    <source>
        <dbReference type="ARBA" id="ARBA00023136"/>
    </source>
</evidence>
<dbReference type="GO" id="GO:0004674">
    <property type="term" value="F:protein serine/threonine kinase activity"/>
    <property type="evidence" value="ECO:0007669"/>
    <property type="project" value="UniProtKB-KW"/>
</dbReference>
<dbReference type="FunFam" id="3.30.200.20:FF:000266">
    <property type="entry name" value="probable serine/threonine-protein kinase RLCKVII"/>
    <property type="match status" value="1"/>
</dbReference>
<name>A0A835LNB7_9MAGN</name>
<comment type="subcellular location">
    <subcellularLocation>
        <location evidence="1">Cell membrane</location>
    </subcellularLocation>
</comment>
<dbReference type="SMART" id="SM00220">
    <property type="entry name" value="S_TKc"/>
    <property type="match status" value="1"/>
</dbReference>
<accession>A0A835LNB7</accession>
<evidence type="ECO:0000256" key="7">
    <source>
        <dbReference type="ARBA" id="ARBA00022840"/>
    </source>
</evidence>
<keyword evidence="4" id="KW-0808">Transferase</keyword>
<evidence type="ECO:0000313" key="14">
    <source>
        <dbReference type="EMBL" id="KAF9593591.1"/>
    </source>
</evidence>
<reference evidence="14 15" key="1">
    <citation type="submission" date="2020-10" db="EMBL/GenBank/DDBJ databases">
        <title>The Coptis chinensis genome and diversification of protoberbering-type alkaloids.</title>
        <authorList>
            <person name="Wang B."/>
            <person name="Shu S."/>
            <person name="Song C."/>
            <person name="Liu Y."/>
        </authorList>
    </citation>
    <scope>NUCLEOTIDE SEQUENCE [LARGE SCALE GENOMIC DNA]</scope>
    <source>
        <strain evidence="14">HL-2020</strain>
        <tissue evidence="14">Leaf</tissue>
    </source>
</reference>
<comment type="caution">
    <text evidence="14">The sequence shown here is derived from an EMBL/GenBank/DDBJ whole genome shotgun (WGS) entry which is preliminary data.</text>
</comment>
<proteinExistence type="predicted"/>
<dbReference type="InterPro" id="IPR001245">
    <property type="entry name" value="Ser-Thr/Tyr_kinase_cat_dom"/>
</dbReference>
<evidence type="ECO:0000256" key="4">
    <source>
        <dbReference type="ARBA" id="ARBA00022679"/>
    </source>
</evidence>
<keyword evidence="8" id="KW-0472">Membrane</keyword>
<dbReference type="InterPro" id="IPR008271">
    <property type="entry name" value="Ser/Thr_kinase_AS"/>
</dbReference>
<evidence type="ECO:0000256" key="6">
    <source>
        <dbReference type="ARBA" id="ARBA00022777"/>
    </source>
</evidence>
<dbReference type="PROSITE" id="PS50011">
    <property type="entry name" value="PROTEIN_KINASE_DOM"/>
    <property type="match status" value="1"/>
</dbReference>
<sequence length="1111" mass="124937">MFDNPDCGFGIMDTLVNLDNGDTIRYCNFSCSVCHYLITRSCFKETKSHFNLCSKCYSEGKVPAAIKSVECSFKDTLYWFVDVESALMPSQWYRCLSRVQTRDKIVPVQCTGPQLVSLAPTKDASIGRGFPSAIKTHMESQQKVKVNPKKEASNDGSSNAQTFMFGDLAAATKNFRGDCLLGEGGFGRVYRGYLESINQVVAIKQLDRNGSQGNREFLVEVLMLNLLHHPNLVNLLGYCADGDQRLLVYEYMPLGSLEDHLHYLPPDKKGLDWNMRMKIAAGAAKGLEYLHDKASPPVIYRDLKCSNILLGEGYHPKLSDFGLAKLGPVGDNTHVSTRVMGTYGYCAPEYAMTGQLTLKSDVYSFGVARPLFKDRRKFSQMVDPLLQGQYPGRGLYQALAIAAMCVQEQPTMRPLIADVVTALSYLASQIYNPETQPVQSSRVLSTPRSRRDSDKHLNNVFVNRDAYGFALRPQHLQRYREYATIYKEEEEERSEKWKDFLERLAESGQMPVNELSTEGVNNCELDSNGSNGIASVAEDTKTGHKIQIWANIRPSLDLVEHMMRFRVKQRKLLSKNVQTIGSENHLPAILESTPGRGNSEEDSEDVFYDVEKTDPVQDGALVDSQGVYLESTSVSQEELECLVHGGVPMALRGELWQAFVGVRDCRVDTYYQELLASNQNGRYGEKCDNSISETTNCESSTEPGQTSEKWKGQIEKAMNFFAGLLLLLMPEENAFWALLGIMDDYFDGYYSEEMIESQVDQLVFEELVYERFPTLVNHLEYLGVQVAWVTGPWFLSIFVNVLPWETGQVLFCILLQFLLIAHPATDVFVSLAPVLRVWDVLLFEGNRVMLFRTALALMELYGPALNTTKDAGDAVTLMQSLASSTFDSSQLVLTACMGYQAVNEARLVNLRNKHRSSVIAATEERSKGLRVWRDSQNLASKLYSFKHDPGSVLKGTSPTGHDDTPKYGEISLLESNSPDLFSADIDLGPDLQEQVTWLKVELCRLLEDKRSAILRAEELETALMEMVKQDNRRQLCARVEALELEVAELRQALADKQEQERAMLQVLMRVEEEQKVTEDARRHAEEDATSQRLTAQALQVPSLVLLSFHTL</sequence>
<gene>
    <name evidence="14" type="ORF">IFM89_024225</name>
</gene>
<evidence type="ECO:0000256" key="2">
    <source>
        <dbReference type="ARBA" id="ARBA00022475"/>
    </source>
</evidence>
<dbReference type="SMART" id="SM00164">
    <property type="entry name" value="TBC"/>
    <property type="match status" value="1"/>
</dbReference>
<keyword evidence="3" id="KW-0723">Serine/threonine-protein kinase</keyword>
<dbReference type="Gene3D" id="3.30.200.20">
    <property type="entry name" value="Phosphorylase Kinase, domain 1"/>
    <property type="match status" value="1"/>
</dbReference>
<dbReference type="Pfam" id="PF00566">
    <property type="entry name" value="RabGAP-TBC"/>
    <property type="match status" value="1"/>
</dbReference>
<feature type="binding site" evidence="9">
    <location>
        <position position="204"/>
    </location>
    <ligand>
        <name>ATP</name>
        <dbReference type="ChEBI" id="CHEBI:30616"/>
    </ligand>
</feature>
<keyword evidence="7 9" id="KW-0067">ATP-binding</keyword>
<protein>
    <submittedName>
        <fullName evidence="14">Uncharacterized protein</fullName>
    </submittedName>
</protein>
<dbReference type="PANTHER" id="PTHR47985">
    <property type="entry name" value="OS07G0668900 PROTEIN"/>
    <property type="match status" value="1"/>
</dbReference>
<dbReference type="AlphaFoldDB" id="A0A835LNB7"/>
<dbReference type="OrthoDB" id="17687at2759"/>
<dbReference type="PANTHER" id="PTHR47985:SF23">
    <property type="entry name" value="OS07G0695300 PROTEIN"/>
    <property type="match status" value="1"/>
</dbReference>
<evidence type="ECO:0000256" key="3">
    <source>
        <dbReference type="ARBA" id="ARBA00022527"/>
    </source>
</evidence>
<dbReference type="Pfam" id="PF07714">
    <property type="entry name" value="PK_Tyr_Ser-Thr"/>
    <property type="match status" value="1"/>
</dbReference>
<evidence type="ECO:0000256" key="10">
    <source>
        <dbReference type="SAM" id="Coils"/>
    </source>
</evidence>
<dbReference type="PROSITE" id="PS00108">
    <property type="entry name" value="PROTEIN_KINASE_ST"/>
    <property type="match status" value="1"/>
</dbReference>
<dbReference type="SUPFAM" id="SSF47923">
    <property type="entry name" value="Ypt/Rab-GAP domain of gyp1p"/>
    <property type="match status" value="2"/>
</dbReference>
<dbReference type="Proteomes" id="UP000631114">
    <property type="component" value="Unassembled WGS sequence"/>
</dbReference>
<dbReference type="InterPro" id="IPR000195">
    <property type="entry name" value="Rab-GAP-TBC_dom"/>
</dbReference>
<keyword evidence="2" id="KW-1003">Cell membrane</keyword>
<feature type="domain" description="Rab-GAP TBC" evidence="13">
    <location>
        <begin position="646"/>
        <end position="818"/>
    </location>
</feature>
<evidence type="ECO:0000256" key="11">
    <source>
        <dbReference type="SAM" id="MobiDB-lite"/>
    </source>
</evidence>
<keyword evidence="5 9" id="KW-0547">Nucleotide-binding</keyword>
<feature type="region of interest" description="Disordered" evidence="11">
    <location>
        <begin position="584"/>
        <end position="603"/>
    </location>
</feature>
<feature type="domain" description="Protein kinase" evidence="12">
    <location>
        <begin position="175"/>
        <end position="462"/>
    </location>
</feature>
<evidence type="ECO:0000259" key="12">
    <source>
        <dbReference type="PROSITE" id="PS50011"/>
    </source>
</evidence>
<keyword evidence="15" id="KW-1185">Reference proteome</keyword>
<dbReference type="PROSITE" id="PS00107">
    <property type="entry name" value="PROTEIN_KINASE_ATP"/>
    <property type="match status" value="1"/>
</dbReference>
<evidence type="ECO:0000256" key="9">
    <source>
        <dbReference type="PROSITE-ProRule" id="PRU10141"/>
    </source>
</evidence>
<dbReference type="GO" id="GO:0005524">
    <property type="term" value="F:ATP binding"/>
    <property type="evidence" value="ECO:0007669"/>
    <property type="project" value="UniProtKB-UniRule"/>
</dbReference>
<organism evidence="14 15">
    <name type="scientific">Coptis chinensis</name>
    <dbReference type="NCBI Taxonomy" id="261450"/>
    <lineage>
        <taxon>Eukaryota</taxon>
        <taxon>Viridiplantae</taxon>
        <taxon>Streptophyta</taxon>
        <taxon>Embryophyta</taxon>
        <taxon>Tracheophyta</taxon>
        <taxon>Spermatophyta</taxon>
        <taxon>Magnoliopsida</taxon>
        <taxon>Ranunculales</taxon>
        <taxon>Ranunculaceae</taxon>
        <taxon>Coptidoideae</taxon>
        <taxon>Coptis</taxon>
    </lineage>
</organism>
<evidence type="ECO:0000313" key="15">
    <source>
        <dbReference type="Proteomes" id="UP000631114"/>
    </source>
</evidence>
<dbReference type="InterPro" id="IPR011009">
    <property type="entry name" value="Kinase-like_dom_sf"/>
</dbReference>
<dbReference type="Gene3D" id="1.10.510.10">
    <property type="entry name" value="Transferase(Phosphotransferase) domain 1"/>
    <property type="match status" value="1"/>
</dbReference>
<dbReference type="Gene3D" id="1.10.8.270">
    <property type="entry name" value="putative rabgap domain of human tbc1 domain family member 14 like domains"/>
    <property type="match status" value="1"/>
</dbReference>
<dbReference type="InterPro" id="IPR017441">
    <property type="entry name" value="Protein_kinase_ATP_BS"/>
</dbReference>
<dbReference type="Gene3D" id="1.10.472.80">
    <property type="entry name" value="Ypt/Rab-GAP domain of gyp1p, domain 3"/>
    <property type="match status" value="1"/>
</dbReference>
<evidence type="ECO:0000259" key="13">
    <source>
        <dbReference type="PROSITE" id="PS50086"/>
    </source>
</evidence>
<dbReference type="InterPro" id="IPR035969">
    <property type="entry name" value="Rab-GAP_TBC_sf"/>
</dbReference>
<evidence type="ECO:0000256" key="5">
    <source>
        <dbReference type="ARBA" id="ARBA00022741"/>
    </source>
</evidence>
<dbReference type="InterPro" id="IPR000719">
    <property type="entry name" value="Prot_kinase_dom"/>
</dbReference>
<keyword evidence="6" id="KW-0418">Kinase</keyword>
<dbReference type="GO" id="GO:0005886">
    <property type="term" value="C:plasma membrane"/>
    <property type="evidence" value="ECO:0007669"/>
    <property type="project" value="UniProtKB-SubCell"/>
</dbReference>
<dbReference type="EMBL" id="JADFTS010000008">
    <property type="protein sequence ID" value="KAF9593591.1"/>
    <property type="molecule type" value="Genomic_DNA"/>
</dbReference>
<evidence type="ECO:0000256" key="1">
    <source>
        <dbReference type="ARBA" id="ARBA00004236"/>
    </source>
</evidence>
<dbReference type="SUPFAM" id="SSF56112">
    <property type="entry name" value="Protein kinase-like (PK-like)"/>
    <property type="match status" value="1"/>
</dbReference>
<dbReference type="PROSITE" id="PS50086">
    <property type="entry name" value="TBC_RABGAP"/>
    <property type="match status" value="1"/>
</dbReference>
<feature type="coiled-coil region" evidence="10">
    <location>
        <begin position="1032"/>
        <end position="1087"/>
    </location>
</feature>
<keyword evidence="10" id="KW-0175">Coiled coil</keyword>
<dbReference type="FunFam" id="1.10.510.10:FF:001424">
    <property type="entry name" value="Protein kinase superfamily protein"/>
    <property type="match status" value="1"/>
</dbReference>